<dbReference type="EMBL" id="MU826356">
    <property type="protein sequence ID" value="KAJ7379703.1"/>
    <property type="molecule type" value="Genomic_DNA"/>
</dbReference>
<dbReference type="AlphaFoldDB" id="A0A9W9ZFJ0"/>
<sequence length="60" mass="6575">MTPPFQKPSREGCSCSTIDLSGLCPCGNQVRHWCFRLAELVQGGSVEHSQEKLGTPNKND</sequence>
<accession>A0A9W9ZFJ0</accession>
<reference evidence="1" key="1">
    <citation type="submission" date="2023-01" db="EMBL/GenBank/DDBJ databases">
        <title>Genome assembly of the deep-sea coral Lophelia pertusa.</title>
        <authorList>
            <person name="Herrera S."/>
            <person name="Cordes E."/>
        </authorList>
    </citation>
    <scope>NUCLEOTIDE SEQUENCE</scope>
    <source>
        <strain evidence="1">USNM1676648</strain>
        <tissue evidence="1">Polyp</tissue>
    </source>
</reference>
<evidence type="ECO:0000313" key="1">
    <source>
        <dbReference type="EMBL" id="KAJ7379703.1"/>
    </source>
</evidence>
<protein>
    <submittedName>
        <fullName evidence="1">Uncharacterized protein</fullName>
    </submittedName>
</protein>
<proteinExistence type="predicted"/>
<evidence type="ECO:0000313" key="2">
    <source>
        <dbReference type="Proteomes" id="UP001163046"/>
    </source>
</evidence>
<name>A0A9W9ZFJ0_9CNID</name>
<dbReference type="Proteomes" id="UP001163046">
    <property type="component" value="Unassembled WGS sequence"/>
</dbReference>
<comment type="caution">
    <text evidence="1">The sequence shown here is derived from an EMBL/GenBank/DDBJ whole genome shotgun (WGS) entry which is preliminary data.</text>
</comment>
<organism evidence="1 2">
    <name type="scientific">Desmophyllum pertusum</name>
    <dbReference type="NCBI Taxonomy" id="174260"/>
    <lineage>
        <taxon>Eukaryota</taxon>
        <taxon>Metazoa</taxon>
        <taxon>Cnidaria</taxon>
        <taxon>Anthozoa</taxon>
        <taxon>Hexacorallia</taxon>
        <taxon>Scleractinia</taxon>
        <taxon>Caryophylliina</taxon>
        <taxon>Caryophylliidae</taxon>
        <taxon>Desmophyllum</taxon>
    </lineage>
</organism>
<keyword evidence="2" id="KW-1185">Reference proteome</keyword>
<gene>
    <name evidence="1" type="ORF">OS493_014108</name>
</gene>